<evidence type="ECO:0000256" key="1">
    <source>
        <dbReference type="SAM" id="SignalP"/>
    </source>
</evidence>
<accession>A0A5E4PP93</accession>
<feature type="chain" id="PRO_5023131603" description="Secreted protein" evidence="1">
    <location>
        <begin position="20"/>
        <end position="74"/>
    </location>
</feature>
<protein>
    <recommendedName>
        <fullName evidence="4">Secreted protein</fullName>
    </recommendedName>
</protein>
<proteinExistence type="predicted"/>
<sequence>MKMWRFLFALVSYFLIVLTHVLPSPTNPYLRNATYHGLGPREEARAMCSVKTQELLYLGRCSSYGRVWTLYELK</sequence>
<reference evidence="2 3" key="1">
    <citation type="submission" date="2017-07" db="EMBL/GenBank/DDBJ databases">
        <authorList>
            <person name="Talla V."/>
            <person name="Backstrom N."/>
        </authorList>
    </citation>
    <scope>NUCLEOTIDE SEQUENCE [LARGE SCALE GENOMIC DNA]</scope>
</reference>
<dbReference type="AlphaFoldDB" id="A0A5E4PP93"/>
<evidence type="ECO:0008006" key="4">
    <source>
        <dbReference type="Google" id="ProtNLM"/>
    </source>
</evidence>
<feature type="signal peptide" evidence="1">
    <location>
        <begin position="1"/>
        <end position="19"/>
    </location>
</feature>
<evidence type="ECO:0000313" key="2">
    <source>
        <dbReference type="EMBL" id="VVC87917.1"/>
    </source>
</evidence>
<dbReference type="Proteomes" id="UP000324832">
    <property type="component" value="Unassembled WGS sequence"/>
</dbReference>
<organism evidence="2 3">
    <name type="scientific">Leptidea sinapis</name>
    <dbReference type="NCBI Taxonomy" id="189913"/>
    <lineage>
        <taxon>Eukaryota</taxon>
        <taxon>Metazoa</taxon>
        <taxon>Ecdysozoa</taxon>
        <taxon>Arthropoda</taxon>
        <taxon>Hexapoda</taxon>
        <taxon>Insecta</taxon>
        <taxon>Pterygota</taxon>
        <taxon>Neoptera</taxon>
        <taxon>Endopterygota</taxon>
        <taxon>Lepidoptera</taxon>
        <taxon>Glossata</taxon>
        <taxon>Ditrysia</taxon>
        <taxon>Papilionoidea</taxon>
        <taxon>Pieridae</taxon>
        <taxon>Dismorphiinae</taxon>
        <taxon>Leptidea</taxon>
    </lineage>
</organism>
<keyword evidence="1" id="KW-0732">Signal</keyword>
<name>A0A5E4PP93_9NEOP</name>
<evidence type="ECO:0000313" key="3">
    <source>
        <dbReference type="Proteomes" id="UP000324832"/>
    </source>
</evidence>
<gene>
    <name evidence="2" type="ORF">LSINAPIS_LOCUS1420</name>
</gene>
<dbReference type="EMBL" id="FZQP02000226">
    <property type="protein sequence ID" value="VVC87917.1"/>
    <property type="molecule type" value="Genomic_DNA"/>
</dbReference>
<keyword evidence="3" id="KW-1185">Reference proteome</keyword>